<keyword evidence="3 5" id="KW-0946">Virion</keyword>
<feature type="chain" id="PRO_5023441766" description="Capsid vertex protein" evidence="5">
    <location>
        <begin position="1"/>
        <end position="410"/>
    </location>
</feature>
<comment type="subcellular location">
    <subcellularLocation>
        <location evidence="1">Virion</location>
    </subcellularLocation>
</comment>
<dbReference type="InterPro" id="IPR038999">
    <property type="entry name" value="CAPSP"/>
</dbReference>
<dbReference type="GO" id="GO:0019028">
    <property type="term" value="C:viral capsid"/>
    <property type="evidence" value="ECO:0007669"/>
    <property type="project" value="UniProtKB-UniRule"/>
</dbReference>
<comment type="PTM">
    <text evidence="5">Proteolytic cleavage at the N-terminus by the prohead core protein protease gives rise to the mature capsid vertex protein.</text>
</comment>
<feature type="site" description="Cleavage" evidence="5">
    <location>
        <begin position="10"/>
        <end position="11"/>
    </location>
</feature>
<proteinExistence type="inferred from homology"/>
<evidence type="ECO:0000256" key="1">
    <source>
        <dbReference type="ARBA" id="ARBA00004328"/>
    </source>
</evidence>
<evidence type="ECO:0000313" key="6">
    <source>
        <dbReference type="EMBL" id="APU00636.1"/>
    </source>
</evidence>
<comment type="subunit">
    <text evidence="5">Homopentamer. Interacts with the portal protein. Interacts with the major capsid protein that forms hexamers.</text>
</comment>
<dbReference type="Gene3D" id="3.30.2320.40">
    <property type="match status" value="1"/>
</dbReference>
<evidence type="ECO:0000256" key="2">
    <source>
        <dbReference type="ARBA" id="ARBA00022561"/>
    </source>
</evidence>
<organism evidence="6 7">
    <name type="scientific">Aeromonas phage 44RR2.8t.2</name>
    <dbReference type="NCBI Taxonomy" id="1932900"/>
    <lineage>
        <taxon>Viruses</taxon>
        <taxon>Duplodnaviria</taxon>
        <taxon>Heunggongvirae</taxon>
        <taxon>Uroviricota</taxon>
        <taxon>Caudoviricetes</taxon>
        <taxon>Pantevenvirales</taxon>
        <taxon>Straboviridae</taxon>
        <taxon>Biquartavirus</taxon>
        <taxon>Biquartavirus 44RR2</taxon>
    </lineage>
</organism>
<dbReference type="InterPro" id="IPR010762">
    <property type="entry name" value="Gp23/Gp24_T4-like"/>
</dbReference>
<comment type="subcellular location">
    <molecule>Mature capsid vertex protein</molecule>
    <subcellularLocation>
        <location evidence="5">Virion</location>
    </subcellularLocation>
    <text evidence="5">Part of the icosahedric capsid shell of the mature virion.</text>
</comment>
<accession>A0A219Y9I4</accession>
<dbReference type="HAMAP" id="MF_04113">
    <property type="entry name" value="CAPSID_P_T4"/>
    <property type="match status" value="1"/>
</dbReference>
<evidence type="ECO:0000256" key="4">
    <source>
        <dbReference type="ARBA" id="ARBA00022921"/>
    </source>
</evidence>
<reference evidence="6 7" key="1">
    <citation type="journal article" date="2017" name="Sci. Rep.">
        <title>Characterization and diversity of phages infecting Aeromonas salmonicida subsp. salmonicida.</title>
        <authorList>
            <person name="Vincent A.T."/>
            <person name="Paquet V.E."/>
            <person name="Bernatchez A."/>
            <person name="Tremblay D.M."/>
            <person name="Moineau S."/>
            <person name="Charette S.J."/>
        </authorList>
    </citation>
    <scope>NUCLEOTIDE SEQUENCE [LARGE SCALE GENOMIC DNA]</scope>
</reference>
<evidence type="ECO:0000313" key="7">
    <source>
        <dbReference type="Proteomes" id="UP000222894"/>
    </source>
</evidence>
<evidence type="ECO:0000256" key="5">
    <source>
        <dbReference type="HAMAP-Rule" id="MF_04113"/>
    </source>
</evidence>
<dbReference type="Pfam" id="PF07068">
    <property type="entry name" value="Gp23"/>
    <property type="match status" value="1"/>
</dbReference>
<comment type="subcellular location">
    <molecule>Capsid vertex protein</molecule>
    <subcellularLocation>
        <location evidence="5">Virion</location>
    </subcellularLocation>
    <text evidence="5">Part of the icosahedric capsid shell of the immature virion.</text>
</comment>
<comment type="function">
    <text evidence="5">Capsid protein that self-associates to form pentons, building the capsid in association with hexamers of the major capsid protein and one dodecamer of the portal protein.</text>
</comment>
<keyword evidence="4 5" id="KW-0426">Late protein</keyword>
<dbReference type="EMBL" id="KY290948">
    <property type="protein sequence ID" value="APU00636.1"/>
    <property type="molecule type" value="Genomic_DNA"/>
</dbReference>
<dbReference type="Proteomes" id="UP000222894">
    <property type="component" value="Genome"/>
</dbReference>
<keyword evidence="2 5" id="KW-0167">Capsid protein</keyword>
<sequence>MSRITDLINESTTTAANSQSRPALAGLTRAVNNLIFTEMVAIQETNMPSSTLYGVKYLNPAGNQSFASAATYMGDVGYRDGIPLAVLNSPMTEGFVFKDSLDVVYTVIKPLTLMSATSDVNDAINDAVLLGDIRIKSEAALAEKFEGAESFVETDFQFDRWTVPVRSRKLKTNISVELLQDLEANKLDAVGIIDDVLSTMISEDINKDIIQSMVTVSRRYKVEGISPNGIIDLTSSIDAPIIGRTLYQQACEMKNQMLRNTSYEATYVLCTTRVSAMLEASGWMEANDDPLSAGTLKNGLLVFVDTVSSFDYLITGCKHNVNDIEHVGSLFYSPFIEADDLGAYKIINDPSSLQPAVGILIRYGLSVNPYTTSIGRNGDRDVVGDDWSKLAGESDMSYLLGVKLPKIMPV</sequence>
<feature type="chain" id="PRO_5023441767" description="Mature capsid vertex protein" evidence="5">
    <location>
        <begin position="11"/>
        <end position="410"/>
    </location>
</feature>
<evidence type="ECO:0000256" key="3">
    <source>
        <dbReference type="ARBA" id="ARBA00022844"/>
    </source>
</evidence>
<protein>
    <recommendedName>
        <fullName evidence="5">Capsid vertex protein</fullName>
    </recommendedName>
    <alternativeName>
        <fullName evidence="5">gp24</fullName>
    </alternativeName>
    <component>
        <recommendedName>
            <fullName evidence="5">Mature capsid vertex protein</fullName>
        </recommendedName>
        <alternativeName>
            <fullName evidence="5">gp24*</fullName>
        </alternativeName>
    </component>
</protein>
<name>A0A219Y9I4_9CAUD</name>
<comment type="similarity">
    <text evidence="5">Belongs to the Tevenvirinae capsid vertex protein family.</text>
</comment>
<dbReference type="Gene3D" id="2.10.10.40">
    <property type="match status" value="1"/>
</dbReference>